<gene>
    <name evidence="2" type="ORF">EDD31_0233</name>
</gene>
<dbReference type="EMBL" id="RKHK01000001">
    <property type="protein sequence ID" value="ROR71894.1"/>
    <property type="molecule type" value="Genomic_DNA"/>
</dbReference>
<dbReference type="Gene3D" id="1.20.1290.10">
    <property type="entry name" value="AhpD-like"/>
    <property type="match status" value="2"/>
</dbReference>
<dbReference type="InterPro" id="IPR004675">
    <property type="entry name" value="AhpD_core"/>
</dbReference>
<comment type="caution">
    <text evidence="2">The sequence shown here is derived from an EMBL/GenBank/DDBJ whole genome shotgun (WGS) entry which is preliminary data.</text>
</comment>
<keyword evidence="2" id="KW-0560">Oxidoreductase</keyword>
<sequence length="383" mass="41282">MTKGHWVIDKDLVARAADLGHSADAWQAKPEVAAAVERAHQAVFAPQDDSVLPVAARRALAVRTAQQHEAGRLVDHHRSAEAPEASRVLPQPLLQFTDLISLSPALAQPGDISTLARAGIRPDELVVAGQVVAFTVFQARLIGGLRLIAGHEPGLPVRAQAGLAEGRSKRRADLAPNGRPSPQHYTTGLLGWEPWVAPVPGEQLTETQRESYAGKPDIPYFRLLARAPEILQARTAVDDAIFLTRAGLPRAERELAAAVCSKVNDCLFCASVHARKAAQMSKRPADVDRLLAAEPPRGRGWTATEPRQLGVLTADQDERWGAIIAFSAAVSAGTWTAAEAPLQALRQILSEAELTDLVSAVAFFSWANRLMLTFGEPFVPEQQ</sequence>
<dbReference type="GO" id="GO:0051920">
    <property type="term" value="F:peroxiredoxin activity"/>
    <property type="evidence" value="ECO:0007669"/>
    <property type="project" value="InterPro"/>
</dbReference>
<dbReference type="RefSeq" id="WP_123302548.1">
    <property type="nucleotide sequence ID" value="NZ_RKHK01000001.1"/>
</dbReference>
<reference evidence="2 3" key="1">
    <citation type="submission" date="2018-11" db="EMBL/GenBank/DDBJ databases">
        <title>Sequencing the genomes of 1000 actinobacteria strains.</title>
        <authorList>
            <person name="Klenk H.-P."/>
        </authorList>
    </citation>
    <scope>NUCLEOTIDE SEQUENCE [LARGE SCALE GENOMIC DNA]</scope>
    <source>
        <strain evidence="2 3">DSM 11294</strain>
    </source>
</reference>
<dbReference type="PANTHER" id="PTHR35446:SF2">
    <property type="entry name" value="CARBOXYMUCONOLACTONE DECARBOXYLASE-LIKE DOMAIN-CONTAINING PROTEIN"/>
    <property type="match status" value="1"/>
</dbReference>
<dbReference type="InterPro" id="IPR003779">
    <property type="entry name" value="CMD-like"/>
</dbReference>
<evidence type="ECO:0000259" key="1">
    <source>
        <dbReference type="Pfam" id="PF02627"/>
    </source>
</evidence>
<organism evidence="2 3">
    <name type="scientific">Bogoriella caseilytica</name>
    <dbReference type="NCBI Taxonomy" id="56055"/>
    <lineage>
        <taxon>Bacteria</taxon>
        <taxon>Bacillati</taxon>
        <taxon>Actinomycetota</taxon>
        <taxon>Actinomycetes</taxon>
        <taxon>Micrococcales</taxon>
        <taxon>Bogoriellaceae</taxon>
        <taxon>Bogoriella</taxon>
    </lineage>
</organism>
<dbReference type="PANTHER" id="PTHR35446">
    <property type="entry name" value="SI:CH211-175M2.5"/>
    <property type="match status" value="1"/>
</dbReference>
<dbReference type="InterPro" id="IPR029032">
    <property type="entry name" value="AhpD-like"/>
</dbReference>
<evidence type="ECO:0000313" key="3">
    <source>
        <dbReference type="Proteomes" id="UP000280668"/>
    </source>
</evidence>
<feature type="domain" description="Carboxymuconolactone decarboxylase-like" evidence="1">
    <location>
        <begin position="228"/>
        <end position="292"/>
    </location>
</feature>
<dbReference type="OrthoDB" id="3667834at2"/>
<keyword evidence="2" id="KW-0575">Peroxidase</keyword>
<keyword evidence="3" id="KW-1185">Reference proteome</keyword>
<dbReference type="Pfam" id="PF02627">
    <property type="entry name" value="CMD"/>
    <property type="match status" value="1"/>
</dbReference>
<protein>
    <submittedName>
        <fullName evidence="2">Alkylhydroperoxidase domain protein</fullName>
    </submittedName>
</protein>
<proteinExistence type="predicted"/>
<dbReference type="Proteomes" id="UP000280668">
    <property type="component" value="Unassembled WGS sequence"/>
</dbReference>
<dbReference type="AlphaFoldDB" id="A0A3N2B9X4"/>
<accession>A0A3N2B9X4</accession>
<dbReference type="SUPFAM" id="SSF69118">
    <property type="entry name" value="AhpD-like"/>
    <property type="match status" value="2"/>
</dbReference>
<evidence type="ECO:0000313" key="2">
    <source>
        <dbReference type="EMBL" id="ROR71894.1"/>
    </source>
</evidence>
<name>A0A3N2B9X4_9MICO</name>
<dbReference type="NCBIfam" id="TIGR00778">
    <property type="entry name" value="ahpD_dom"/>
    <property type="match status" value="1"/>
</dbReference>